<keyword evidence="2 4" id="KW-0698">rRNA processing</keyword>
<dbReference type="STRING" id="796925.A0A137NWZ5"/>
<comment type="subunit">
    <text evidence="4">Component of the NOP7 complex, composed of ERB1, NOP7 and YTM1. Within the NOP7 complex ERB1 appears to interact directly with NOP7 and YTM1. The NOP7 complex also associates with the 66S pre-ribosome.</text>
</comment>
<keyword evidence="1 4" id="KW-0690">Ribosome biogenesis</keyword>
<protein>
    <recommendedName>
        <fullName evidence="4">Pescadillo homolog</fullName>
    </recommendedName>
    <alternativeName>
        <fullName evidence="4">Nucleolar protein 7 homolog</fullName>
    </alternativeName>
</protein>
<comment type="subcellular location">
    <subcellularLocation>
        <location evidence="4">Nucleus</location>
        <location evidence="4">Nucleolus</location>
    </subcellularLocation>
    <subcellularLocation>
        <location evidence="4">Nucleus</location>
        <location evidence="4">Nucleoplasm</location>
    </subcellularLocation>
</comment>
<dbReference type="InterPro" id="IPR010613">
    <property type="entry name" value="PES"/>
</dbReference>
<dbReference type="AlphaFoldDB" id="A0A137NWZ5"/>
<dbReference type="OrthoDB" id="10264910at2759"/>
<feature type="region of interest" description="Disordered" evidence="5">
    <location>
        <begin position="301"/>
        <end position="320"/>
    </location>
</feature>
<dbReference type="InterPro" id="IPR036420">
    <property type="entry name" value="BRCT_dom_sf"/>
</dbReference>
<dbReference type="FunFam" id="3.40.50.10190:FF:000002">
    <property type="entry name" value="Pescadillo homolog"/>
    <property type="match status" value="1"/>
</dbReference>
<dbReference type="PANTHER" id="PTHR12221:SF6">
    <property type="entry name" value="PESCADILLO HOMOLOG"/>
    <property type="match status" value="1"/>
</dbReference>
<dbReference type="InterPro" id="IPR001357">
    <property type="entry name" value="BRCT_dom"/>
</dbReference>
<dbReference type="EMBL" id="KQ964641">
    <property type="protein sequence ID" value="KXN67365.1"/>
    <property type="molecule type" value="Genomic_DNA"/>
</dbReference>
<evidence type="ECO:0000313" key="7">
    <source>
        <dbReference type="EMBL" id="KXN67365.1"/>
    </source>
</evidence>
<dbReference type="CDD" id="cd17709">
    <property type="entry name" value="BRCT_pescadillo_like"/>
    <property type="match status" value="1"/>
</dbReference>
<evidence type="ECO:0000313" key="8">
    <source>
        <dbReference type="Proteomes" id="UP000070444"/>
    </source>
</evidence>
<dbReference type="GO" id="GO:0000462">
    <property type="term" value="P:maturation of SSU-rRNA from tricistronic rRNA transcript (SSU-rRNA, 5.8S rRNA, LSU-rRNA)"/>
    <property type="evidence" value="ECO:0007669"/>
    <property type="project" value="EnsemblFungi"/>
</dbReference>
<accession>A0A137NWZ5</accession>
<comment type="function">
    <text evidence="4">Component of the NOP7 complex, which is required for maturation of the 25S and 5.8S ribosomal RNAs and formation of the 60S ribosome.</text>
</comment>
<dbReference type="PROSITE" id="PS50172">
    <property type="entry name" value="BRCT"/>
    <property type="match status" value="1"/>
</dbReference>
<feature type="compositionally biased region" description="Basic and acidic residues" evidence="5">
    <location>
        <begin position="530"/>
        <end position="543"/>
    </location>
</feature>
<dbReference type="GO" id="GO:0070180">
    <property type="term" value="F:large ribosomal subunit rRNA binding"/>
    <property type="evidence" value="ECO:0007669"/>
    <property type="project" value="EnsemblFungi"/>
</dbReference>
<dbReference type="PANTHER" id="PTHR12221">
    <property type="entry name" value="PESCADILLO - RELATED"/>
    <property type="match status" value="1"/>
</dbReference>
<feature type="domain" description="BRCT" evidence="6">
    <location>
        <begin position="420"/>
        <end position="442"/>
    </location>
</feature>
<gene>
    <name evidence="4" type="primary">NOP7</name>
    <name evidence="7" type="ORF">CONCODRAFT_80180</name>
</gene>
<evidence type="ECO:0000259" key="6">
    <source>
        <dbReference type="PROSITE" id="PS50172"/>
    </source>
</evidence>
<reference evidence="7 8" key="1">
    <citation type="journal article" date="2015" name="Genome Biol. Evol.">
        <title>Phylogenomic analyses indicate that early fungi evolved digesting cell walls of algal ancestors of land plants.</title>
        <authorList>
            <person name="Chang Y."/>
            <person name="Wang S."/>
            <person name="Sekimoto S."/>
            <person name="Aerts A.L."/>
            <person name="Choi C."/>
            <person name="Clum A."/>
            <person name="LaButti K.M."/>
            <person name="Lindquist E.A."/>
            <person name="Yee Ngan C."/>
            <person name="Ohm R.A."/>
            <person name="Salamov A.A."/>
            <person name="Grigoriev I.V."/>
            <person name="Spatafora J.W."/>
            <person name="Berbee M.L."/>
        </authorList>
    </citation>
    <scope>NUCLEOTIDE SEQUENCE [LARGE SCALE GENOMIC DNA]</scope>
    <source>
        <strain evidence="7 8">NRRL 28638</strain>
    </source>
</reference>
<keyword evidence="8" id="KW-1185">Reference proteome</keyword>
<feature type="compositionally biased region" description="Acidic residues" evidence="5">
    <location>
        <begin position="482"/>
        <end position="509"/>
    </location>
</feature>
<dbReference type="SUPFAM" id="SSF52113">
    <property type="entry name" value="BRCT domain"/>
    <property type="match status" value="1"/>
</dbReference>
<dbReference type="GO" id="GO:0005654">
    <property type="term" value="C:nucleoplasm"/>
    <property type="evidence" value="ECO:0007669"/>
    <property type="project" value="UniProtKB-SubCell"/>
</dbReference>
<dbReference type="GO" id="GO:0000466">
    <property type="term" value="P:maturation of 5.8S rRNA from tricistronic rRNA transcript (SSU-rRNA, 5.8S rRNA, LSU-rRNA)"/>
    <property type="evidence" value="ECO:0007669"/>
    <property type="project" value="UniProtKB-UniRule"/>
</dbReference>
<proteinExistence type="inferred from homology"/>
<evidence type="ECO:0000256" key="2">
    <source>
        <dbReference type="ARBA" id="ARBA00022552"/>
    </source>
</evidence>
<organism evidence="7 8">
    <name type="scientific">Conidiobolus coronatus (strain ATCC 28846 / CBS 209.66 / NRRL 28638)</name>
    <name type="common">Delacroixia coronata</name>
    <dbReference type="NCBI Taxonomy" id="796925"/>
    <lineage>
        <taxon>Eukaryota</taxon>
        <taxon>Fungi</taxon>
        <taxon>Fungi incertae sedis</taxon>
        <taxon>Zoopagomycota</taxon>
        <taxon>Entomophthoromycotina</taxon>
        <taxon>Entomophthoromycetes</taxon>
        <taxon>Entomophthorales</taxon>
        <taxon>Ancylistaceae</taxon>
        <taxon>Conidiobolus</taxon>
    </lineage>
</organism>
<sequence length="589" mass="67104">MGTATKKGRAGAATMYISRNKAIRKLQLKLKDFRRLCIIKGIYPREPKNRKKAAQGSTNSTTFYYAKDIQYLSHEPLIKKLRDAKSLAKRIHRANIVRDKTKAKSLREALPDYNLDHVILERYPSFTDALRDMDDCLNMVFLFATIPPADRVRTDVIKQCQLLSREFQHYVMHTNSLRKVFLSVKGIYYQAEIKGETITWLVPYQFSQRVPTHVDYTVMLNFLEFYVELLRFVNFKLYTDLQLPYPPKVNRQLESGNADLVALNLNSKPKAPATTRKSEQTVNPEIQKQMKSLNKVLSNLAEDDAEDSAEQTPVEQDDEDLDFSLEDNKQEDDSRSVLNAAQLGASKSALQKLFDNQYFYLSREVPRNSLLFSIQSLSGVVGWDNTIGAGSPYQADDSRITFQITDRPIIPNPVEGRTYVQPQWVYDSINAGKLLDHNLYAPGKALPVHLSPFVKYSEGDYVPQEAFEGTITSESDIKPTVDDDEESVESGDSSDDSEEEAETYQEELVAEAKNQPAPVATNKRKTRSQAAKEQEEADLKEMKVSMLNNKRRKAYDGLKKGIAKQEDKVNKLKSKKQNLIAKKNQKTKK</sequence>
<evidence type="ECO:0000256" key="5">
    <source>
        <dbReference type="SAM" id="MobiDB-lite"/>
    </source>
</evidence>
<dbReference type="OMA" id="QKVTWIV"/>
<evidence type="ECO:0000256" key="1">
    <source>
        <dbReference type="ARBA" id="ARBA00022517"/>
    </source>
</evidence>
<feature type="region of interest" description="Disordered" evidence="5">
    <location>
        <begin position="467"/>
        <end position="551"/>
    </location>
</feature>
<dbReference type="Proteomes" id="UP000070444">
    <property type="component" value="Unassembled WGS sequence"/>
</dbReference>
<dbReference type="GO" id="GO:0000463">
    <property type="term" value="P:maturation of LSU-rRNA from tricistronic rRNA transcript (SSU-rRNA, 5.8S rRNA, LSU-rRNA)"/>
    <property type="evidence" value="ECO:0007669"/>
    <property type="project" value="UniProtKB-UniRule"/>
</dbReference>
<keyword evidence="3 4" id="KW-0539">Nucleus</keyword>
<dbReference type="Gene3D" id="3.40.50.10190">
    <property type="entry name" value="BRCT domain"/>
    <property type="match status" value="1"/>
</dbReference>
<dbReference type="GO" id="GO:0070545">
    <property type="term" value="C:PeBoW complex"/>
    <property type="evidence" value="ECO:0007669"/>
    <property type="project" value="EnsemblFungi"/>
</dbReference>
<dbReference type="Pfam" id="PF06732">
    <property type="entry name" value="Pescadillo_N"/>
    <property type="match status" value="1"/>
</dbReference>
<comment type="similarity">
    <text evidence="4">Belongs to the pescadillo family.</text>
</comment>
<name>A0A137NWZ5_CONC2</name>
<dbReference type="GO" id="GO:0030687">
    <property type="term" value="C:preribosome, large subunit precursor"/>
    <property type="evidence" value="ECO:0007669"/>
    <property type="project" value="UniProtKB-UniRule"/>
</dbReference>
<dbReference type="HAMAP" id="MF_03028">
    <property type="entry name" value="Pescadillo"/>
    <property type="match status" value="1"/>
</dbReference>
<evidence type="ECO:0000256" key="3">
    <source>
        <dbReference type="ARBA" id="ARBA00023242"/>
    </source>
</evidence>
<dbReference type="GO" id="GO:0043021">
    <property type="term" value="F:ribonucleoprotein complex binding"/>
    <property type="evidence" value="ECO:0007669"/>
    <property type="project" value="UniProtKB-UniRule"/>
</dbReference>
<feature type="region of interest" description="Disordered" evidence="5">
    <location>
        <begin position="566"/>
        <end position="589"/>
    </location>
</feature>
<evidence type="ECO:0000256" key="4">
    <source>
        <dbReference type="HAMAP-Rule" id="MF_03028"/>
    </source>
</evidence>